<evidence type="ECO:0000256" key="1">
    <source>
        <dbReference type="ARBA" id="ARBA00004123"/>
    </source>
</evidence>
<gene>
    <name evidence="7" type="ORF">DCAR_0832584</name>
</gene>
<dbReference type="GO" id="GO:0003700">
    <property type="term" value="F:DNA-binding transcription factor activity"/>
    <property type="evidence" value="ECO:0007669"/>
    <property type="project" value="InterPro"/>
</dbReference>
<dbReference type="Gene3D" id="2.20.25.80">
    <property type="entry name" value="WRKY domain"/>
    <property type="match status" value="1"/>
</dbReference>
<dbReference type="InterPro" id="IPR003657">
    <property type="entry name" value="WRKY_dom"/>
</dbReference>
<keyword evidence="8" id="KW-1185">Reference proteome</keyword>
<evidence type="ECO:0000256" key="3">
    <source>
        <dbReference type="ARBA" id="ARBA00023125"/>
    </source>
</evidence>
<evidence type="ECO:0000313" key="8">
    <source>
        <dbReference type="Proteomes" id="UP000077755"/>
    </source>
</evidence>
<feature type="compositionally biased region" description="Polar residues" evidence="6">
    <location>
        <begin position="9"/>
        <end position="26"/>
    </location>
</feature>
<proteinExistence type="predicted"/>
<dbReference type="PANTHER" id="PTHR31221:SF378">
    <property type="entry name" value="WRKY TRANSCRIPTION FACTOR 23-RELATED"/>
    <property type="match status" value="1"/>
</dbReference>
<keyword evidence="3" id="KW-0238">DNA-binding</keyword>
<dbReference type="Pfam" id="PF03106">
    <property type="entry name" value="WRKY"/>
    <property type="match status" value="1"/>
</dbReference>
<keyword evidence="2" id="KW-0805">Transcription regulation</keyword>
<dbReference type="Proteomes" id="UP000077755">
    <property type="component" value="Chromosome 8"/>
</dbReference>
<dbReference type="FunFam" id="2.20.25.80:FF:000003">
    <property type="entry name" value="WRKY transcription factor 57"/>
    <property type="match status" value="1"/>
</dbReference>
<dbReference type="InterPro" id="IPR036576">
    <property type="entry name" value="WRKY_dom_sf"/>
</dbReference>
<evidence type="ECO:0000313" key="7">
    <source>
        <dbReference type="EMBL" id="WOH13075.1"/>
    </source>
</evidence>
<dbReference type="GO" id="GO:0043565">
    <property type="term" value="F:sequence-specific DNA binding"/>
    <property type="evidence" value="ECO:0007669"/>
    <property type="project" value="InterPro"/>
</dbReference>
<comment type="subcellular location">
    <subcellularLocation>
        <location evidence="1">Nucleus</location>
    </subcellularLocation>
</comment>
<feature type="region of interest" description="Disordered" evidence="6">
    <location>
        <begin position="105"/>
        <end position="169"/>
    </location>
</feature>
<dbReference type="EMBL" id="CP093350">
    <property type="protein sequence ID" value="WOH13075.1"/>
    <property type="molecule type" value="Genomic_DNA"/>
</dbReference>
<reference evidence="7" key="1">
    <citation type="journal article" date="2016" name="Nat. Genet.">
        <title>A high-quality carrot genome assembly provides new insights into carotenoid accumulation and asterid genome evolution.</title>
        <authorList>
            <person name="Iorizzo M."/>
            <person name="Ellison S."/>
            <person name="Senalik D."/>
            <person name="Zeng P."/>
            <person name="Satapoomin P."/>
            <person name="Huang J."/>
            <person name="Bowman M."/>
            <person name="Iovene M."/>
            <person name="Sanseverino W."/>
            <person name="Cavagnaro P."/>
            <person name="Yildiz M."/>
            <person name="Macko-Podgorni A."/>
            <person name="Moranska E."/>
            <person name="Grzebelus E."/>
            <person name="Grzebelus D."/>
            <person name="Ashrafi H."/>
            <person name="Zheng Z."/>
            <person name="Cheng S."/>
            <person name="Spooner D."/>
            <person name="Van Deynze A."/>
            <person name="Simon P."/>
        </authorList>
    </citation>
    <scope>NUCLEOTIDE SEQUENCE</scope>
    <source>
        <tissue evidence="7">Leaf</tissue>
    </source>
</reference>
<feature type="compositionally biased region" description="Basic and acidic residues" evidence="6">
    <location>
        <begin position="142"/>
        <end position="156"/>
    </location>
</feature>
<reference evidence="7" key="2">
    <citation type="submission" date="2022-03" db="EMBL/GenBank/DDBJ databases">
        <title>Draft title - Genomic analysis of global carrot germplasm unveils the trajectory of domestication and the origin of high carotenoid orange carrot.</title>
        <authorList>
            <person name="Iorizzo M."/>
            <person name="Ellison S."/>
            <person name="Senalik D."/>
            <person name="Macko-Podgorni A."/>
            <person name="Grzebelus D."/>
            <person name="Bostan H."/>
            <person name="Rolling W."/>
            <person name="Curaba J."/>
            <person name="Simon P."/>
        </authorList>
    </citation>
    <scope>NUCLEOTIDE SEQUENCE</scope>
    <source>
        <tissue evidence="7">Leaf</tissue>
    </source>
</reference>
<dbReference type="Gramene" id="KZM85588">
    <property type="protein sequence ID" value="KZM85588"/>
    <property type="gene ID" value="DCAR_026990"/>
</dbReference>
<evidence type="ECO:0000256" key="5">
    <source>
        <dbReference type="ARBA" id="ARBA00023242"/>
    </source>
</evidence>
<dbReference type="GO" id="GO:0005634">
    <property type="term" value="C:nucleus"/>
    <property type="evidence" value="ECO:0007669"/>
    <property type="project" value="UniProtKB-SubCell"/>
</dbReference>
<dbReference type="PANTHER" id="PTHR31221">
    <property type="entry name" value="WRKY TRANSCRIPTION FACTOR PROTEIN 1-RELATED"/>
    <property type="match status" value="1"/>
</dbReference>
<protein>
    <submittedName>
        <fullName evidence="7">Uncharacterized protein</fullName>
    </submittedName>
</protein>
<feature type="compositionally biased region" description="Low complexity" evidence="6">
    <location>
        <begin position="114"/>
        <end position="124"/>
    </location>
</feature>
<keyword evidence="4" id="KW-0804">Transcription</keyword>
<dbReference type="SUPFAM" id="SSF118290">
    <property type="entry name" value="WRKY DNA-binding domain"/>
    <property type="match status" value="1"/>
</dbReference>
<name>A0A175YR61_DAUCS</name>
<dbReference type="KEGG" id="dcr:108197802"/>
<evidence type="ECO:0000256" key="6">
    <source>
        <dbReference type="SAM" id="MobiDB-lite"/>
    </source>
</evidence>
<dbReference type="AlphaFoldDB" id="A0A175YR61"/>
<keyword evidence="5" id="KW-0539">Nucleus</keyword>
<sequence length="464" mass="49991">MEEEKKNQEILNMSDQNLDPSSSVTPPFSGEEIITPVTYPPPPNIFDMPDIDVEKYDFMEMLRTQNYYFPPTTSIFDLLGAPSPAIGPPQPQQLTAAAVGTSSDMPVLTPVTPNNSSSISSSSNEAVTEDQISIKTGEDDEEHKPEQKNKRLISEPRKKKPKKQREPRFAFMTQSDIDNLDDGYRWRKYGQKAVKNSPFPRNYYRCTSAGCGVKKRVERSSEDPTTVVTTYEGTHTHICPVNAPRGSIGMFPDAYSFRGLGAGAGIGGGGLMSSGIGSSFSGGIGSSFSGGIGEGIGGGMSINAGYRVGGIGSRLVEGGGIGGGSNIGNVSGTGSGSGSISDINSHYAAEQLARYQQRMQQQQQQQQQQRQPYSLYNSIINPSLPSYNFGITNAPAATATTTTTTTSANAAIDSGSFSNRMLQDRHNLLPMTPNQQLTMFRDQGLLQDMVASSQIQSEKKEDKK</sequence>
<accession>A0A175YR61</accession>
<evidence type="ECO:0000256" key="2">
    <source>
        <dbReference type="ARBA" id="ARBA00023015"/>
    </source>
</evidence>
<dbReference type="InterPro" id="IPR044810">
    <property type="entry name" value="WRKY_plant"/>
</dbReference>
<organism evidence="7 8">
    <name type="scientific">Daucus carota subsp. sativus</name>
    <name type="common">Carrot</name>
    <dbReference type="NCBI Taxonomy" id="79200"/>
    <lineage>
        <taxon>Eukaryota</taxon>
        <taxon>Viridiplantae</taxon>
        <taxon>Streptophyta</taxon>
        <taxon>Embryophyta</taxon>
        <taxon>Tracheophyta</taxon>
        <taxon>Spermatophyta</taxon>
        <taxon>Magnoliopsida</taxon>
        <taxon>eudicotyledons</taxon>
        <taxon>Gunneridae</taxon>
        <taxon>Pentapetalae</taxon>
        <taxon>asterids</taxon>
        <taxon>campanulids</taxon>
        <taxon>Apiales</taxon>
        <taxon>Apiaceae</taxon>
        <taxon>Apioideae</taxon>
        <taxon>Scandiceae</taxon>
        <taxon>Daucinae</taxon>
        <taxon>Daucus</taxon>
        <taxon>Daucus sect. Daucus</taxon>
    </lineage>
</organism>
<feature type="region of interest" description="Disordered" evidence="6">
    <location>
        <begin position="1"/>
        <end position="42"/>
    </location>
</feature>
<dbReference type="SMART" id="SM00774">
    <property type="entry name" value="WRKY"/>
    <property type="match status" value="1"/>
</dbReference>
<dbReference type="PROSITE" id="PS50811">
    <property type="entry name" value="WRKY"/>
    <property type="match status" value="1"/>
</dbReference>
<evidence type="ECO:0000256" key="4">
    <source>
        <dbReference type="ARBA" id="ARBA00023163"/>
    </source>
</evidence>